<dbReference type="SUPFAM" id="SSF55874">
    <property type="entry name" value="ATPase domain of HSP90 chaperone/DNA topoisomerase II/histidine kinase"/>
    <property type="match status" value="1"/>
</dbReference>
<feature type="coiled-coil region" evidence="14">
    <location>
        <begin position="325"/>
        <end position="364"/>
    </location>
</feature>
<comment type="catalytic activity">
    <reaction evidence="1">
        <text>ATP + protein L-histidine = ADP + protein N-phospho-L-histidine.</text>
        <dbReference type="EC" id="2.7.13.3"/>
    </reaction>
</comment>
<keyword evidence="9" id="KW-0418">Kinase</keyword>
<reference evidence="20" key="1">
    <citation type="submission" date="2016-07" db="EMBL/GenBank/DDBJ databases">
        <authorList>
            <person name="Florea S."/>
            <person name="Webb J.S."/>
            <person name="Jaromczyk J."/>
            <person name="Schardl C.L."/>
        </authorList>
    </citation>
    <scope>NUCLEOTIDE SEQUENCE [LARGE SCALE GENOMIC DNA]</scope>
    <source>
        <strain evidence="20">MV-1</strain>
    </source>
</reference>
<evidence type="ECO:0000256" key="4">
    <source>
        <dbReference type="ARBA" id="ARBA00022475"/>
    </source>
</evidence>
<feature type="domain" description="PAC" evidence="18">
    <location>
        <begin position="448"/>
        <end position="500"/>
    </location>
</feature>
<dbReference type="GO" id="GO:0000155">
    <property type="term" value="F:phosphorelay sensor kinase activity"/>
    <property type="evidence" value="ECO:0007669"/>
    <property type="project" value="InterPro"/>
</dbReference>
<dbReference type="InterPro" id="IPR005467">
    <property type="entry name" value="His_kinase_dom"/>
</dbReference>
<dbReference type="EMBL" id="MCGG01000006">
    <property type="protein sequence ID" value="OEJ69486.1"/>
    <property type="molecule type" value="Genomic_DNA"/>
</dbReference>
<sequence>MPVAQFFRQWLLLVGALLILGGTVGWKLFSEYAFIGEQQQERLITQTQVIDKNLELQLTATNHAIDSIRRDLPTLKAEQDDLIQLNHRLEFMRGSMPTTRAITIFDADGTLIARSPHGFVGQNFKTRGYFQVARQGGAPEQLYIAPPFLAKTGEYVLNVSKVLLDESGKFAGVILVSLGPEYFKTLLTSVLYASDMRSTLVHGDGKIIFSAPEREGVSGQDINTDPGPFFAQHVQSGQETNISESYGPFSRDGHLTVWHTIQPATVPMDKSLVIGVRRDVSILFAPWHRDVMVNGGLFFLLVFVSSLGLLFSQGRQRAYNQLVVLREAERSKAEAQLIKAKAEVEEVNIELKFLSEDLEQQVKMRTAELVETLKARSQLSQCVEQSPSMLFITNTEGNIEYANAKFYEVTGYTPQEIIGQTPRILKSGRTPPSVYQDLWSTIQLGSIWQGELEDRRKNGQSFWADVTITPIRSEDGTITHYSSSHIDITERKEAELKMREARDQAVVAYRAKSDLMANMSHELRTPLNAIIGFSSTILEGVFGPIGHEKYREYLGDIHQSGEHLLGLINDILDVSAMEAGAVELYEENVTLSDVVDTSVRIIGPRASTGQVSVISTVSSELPQIYVDERRLKQILLNLLSNAVKFTHSGGEVSVSADLSGDGSLSFTVTDNGIGMDVQETEKAMSPFGQVDSGLNRKHEGTGLGLPLTVGLVELHGGTLQLKSAKGSGTEVAITIPKERVIQNPH</sequence>
<evidence type="ECO:0000256" key="10">
    <source>
        <dbReference type="ARBA" id="ARBA00022840"/>
    </source>
</evidence>
<dbReference type="SMART" id="SM00387">
    <property type="entry name" value="HATPase_c"/>
    <property type="match status" value="1"/>
</dbReference>
<keyword evidence="12" id="KW-0902">Two-component regulatory system</keyword>
<dbReference type="InterPro" id="IPR036890">
    <property type="entry name" value="HATPase_C_sf"/>
</dbReference>
<dbReference type="InterPro" id="IPR001610">
    <property type="entry name" value="PAC"/>
</dbReference>
<evidence type="ECO:0000256" key="12">
    <source>
        <dbReference type="ARBA" id="ARBA00023012"/>
    </source>
</evidence>
<dbReference type="Pfam" id="PF02743">
    <property type="entry name" value="dCache_1"/>
    <property type="match status" value="1"/>
</dbReference>
<dbReference type="Gene3D" id="3.30.565.10">
    <property type="entry name" value="Histidine kinase-like ATPase, C-terminal domain"/>
    <property type="match status" value="1"/>
</dbReference>
<dbReference type="CDD" id="cd00082">
    <property type="entry name" value="HisKA"/>
    <property type="match status" value="1"/>
</dbReference>
<dbReference type="Pfam" id="PF00512">
    <property type="entry name" value="HisKA"/>
    <property type="match status" value="1"/>
</dbReference>
<keyword evidence="14" id="KW-0175">Coiled coil</keyword>
<evidence type="ECO:0000256" key="13">
    <source>
        <dbReference type="ARBA" id="ARBA00023136"/>
    </source>
</evidence>
<keyword evidence="20" id="KW-1185">Reference proteome</keyword>
<keyword evidence="8" id="KW-0547">Nucleotide-binding</keyword>
<dbReference type="InterPro" id="IPR036097">
    <property type="entry name" value="HisK_dim/P_sf"/>
</dbReference>
<keyword evidence="4" id="KW-1003">Cell membrane</keyword>
<protein>
    <recommendedName>
        <fullName evidence="3">histidine kinase</fullName>
        <ecNumber evidence="3">2.7.13.3</ecNumber>
    </recommendedName>
</protein>
<dbReference type="SUPFAM" id="SSF47384">
    <property type="entry name" value="Homodimeric domain of signal transducing histidine kinase"/>
    <property type="match status" value="1"/>
</dbReference>
<evidence type="ECO:0000256" key="7">
    <source>
        <dbReference type="ARBA" id="ARBA00022692"/>
    </source>
</evidence>
<evidence type="ECO:0000259" key="18">
    <source>
        <dbReference type="PROSITE" id="PS50113"/>
    </source>
</evidence>
<evidence type="ECO:0000256" key="6">
    <source>
        <dbReference type="ARBA" id="ARBA00022679"/>
    </source>
</evidence>
<dbReference type="InterPro" id="IPR004358">
    <property type="entry name" value="Sig_transdc_His_kin-like_C"/>
</dbReference>
<dbReference type="SUPFAM" id="SSF55785">
    <property type="entry name" value="PYP-like sensor domain (PAS domain)"/>
    <property type="match status" value="1"/>
</dbReference>
<dbReference type="PROSITE" id="PS50113">
    <property type="entry name" value="PAC"/>
    <property type="match status" value="1"/>
</dbReference>
<dbReference type="Pfam" id="PF02518">
    <property type="entry name" value="HATPase_c"/>
    <property type="match status" value="1"/>
</dbReference>
<dbReference type="InterPro" id="IPR000014">
    <property type="entry name" value="PAS"/>
</dbReference>
<gene>
    <name evidence="19" type="ORF">BEN30_02740</name>
</gene>
<dbReference type="SMART" id="SM00091">
    <property type="entry name" value="PAS"/>
    <property type="match status" value="1"/>
</dbReference>
<dbReference type="Proteomes" id="UP000095347">
    <property type="component" value="Unassembled WGS sequence"/>
</dbReference>
<evidence type="ECO:0000256" key="11">
    <source>
        <dbReference type="ARBA" id="ARBA00022989"/>
    </source>
</evidence>
<dbReference type="PROSITE" id="PS50109">
    <property type="entry name" value="HIS_KIN"/>
    <property type="match status" value="1"/>
</dbReference>
<dbReference type="SMART" id="SM00086">
    <property type="entry name" value="PAC"/>
    <property type="match status" value="1"/>
</dbReference>
<dbReference type="SMART" id="SM00388">
    <property type="entry name" value="HisKA"/>
    <property type="match status" value="1"/>
</dbReference>
<evidence type="ECO:0000259" key="16">
    <source>
        <dbReference type="PROSITE" id="PS50109"/>
    </source>
</evidence>
<dbReference type="RefSeq" id="WP_069956496.1">
    <property type="nucleotide sequence ID" value="NZ_MCGG01000006.1"/>
</dbReference>
<dbReference type="PANTHER" id="PTHR43047:SF63">
    <property type="entry name" value="HISTIDINE KINASE"/>
    <property type="match status" value="1"/>
</dbReference>
<keyword evidence="5" id="KW-0597">Phosphoprotein</keyword>
<dbReference type="Pfam" id="PF13426">
    <property type="entry name" value="PAS_9"/>
    <property type="match status" value="1"/>
</dbReference>
<dbReference type="NCBIfam" id="TIGR00229">
    <property type="entry name" value="sensory_box"/>
    <property type="match status" value="1"/>
</dbReference>
<organism evidence="19 20">
    <name type="scientific">Magnetovibrio blakemorei</name>
    <dbReference type="NCBI Taxonomy" id="28181"/>
    <lineage>
        <taxon>Bacteria</taxon>
        <taxon>Pseudomonadati</taxon>
        <taxon>Pseudomonadota</taxon>
        <taxon>Alphaproteobacteria</taxon>
        <taxon>Rhodospirillales</taxon>
        <taxon>Magnetovibrionaceae</taxon>
        <taxon>Magnetovibrio</taxon>
    </lineage>
</organism>
<dbReference type="InterPro" id="IPR033479">
    <property type="entry name" value="dCache_1"/>
</dbReference>
<feature type="domain" description="PAS" evidence="17">
    <location>
        <begin position="375"/>
        <end position="421"/>
    </location>
</feature>
<accession>A0A1E5QBN4</accession>
<evidence type="ECO:0000313" key="20">
    <source>
        <dbReference type="Proteomes" id="UP000095347"/>
    </source>
</evidence>
<keyword evidence="10" id="KW-0067">ATP-binding</keyword>
<dbReference type="PRINTS" id="PR00344">
    <property type="entry name" value="BCTRLSENSOR"/>
</dbReference>
<dbReference type="PROSITE" id="PS50112">
    <property type="entry name" value="PAS"/>
    <property type="match status" value="1"/>
</dbReference>
<dbReference type="InterPro" id="IPR000700">
    <property type="entry name" value="PAS-assoc_C"/>
</dbReference>
<proteinExistence type="predicted"/>
<evidence type="ECO:0000256" key="8">
    <source>
        <dbReference type="ARBA" id="ARBA00022741"/>
    </source>
</evidence>
<keyword evidence="7 15" id="KW-0812">Transmembrane</keyword>
<dbReference type="CDD" id="cd00130">
    <property type="entry name" value="PAS"/>
    <property type="match status" value="1"/>
</dbReference>
<evidence type="ECO:0000256" key="2">
    <source>
        <dbReference type="ARBA" id="ARBA00004651"/>
    </source>
</evidence>
<dbReference type="Gene3D" id="1.10.287.130">
    <property type="match status" value="1"/>
</dbReference>
<dbReference type="GO" id="GO:0005886">
    <property type="term" value="C:plasma membrane"/>
    <property type="evidence" value="ECO:0007669"/>
    <property type="project" value="UniProtKB-SubCell"/>
</dbReference>
<dbReference type="AlphaFoldDB" id="A0A1E5QBN4"/>
<dbReference type="OrthoDB" id="9795133at2"/>
<dbReference type="STRING" id="28181.BEN30_02740"/>
<evidence type="ECO:0000259" key="17">
    <source>
        <dbReference type="PROSITE" id="PS50112"/>
    </source>
</evidence>
<feature type="transmembrane region" description="Helical" evidence="15">
    <location>
        <begin position="291"/>
        <end position="311"/>
    </location>
</feature>
<comment type="caution">
    <text evidence="19">The sequence shown here is derived from an EMBL/GenBank/DDBJ whole genome shotgun (WGS) entry which is preliminary data.</text>
</comment>
<dbReference type="GO" id="GO:0005524">
    <property type="term" value="F:ATP binding"/>
    <property type="evidence" value="ECO:0007669"/>
    <property type="project" value="UniProtKB-KW"/>
</dbReference>
<keyword evidence="6" id="KW-0808">Transferase</keyword>
<dbReference type="Gene3D" id="3.30.450.20">
    <property type="entry name" value="PAS domain"/>
    <property type="match status" value="2"/>
</dbReference>
<name>A0A1E5QBN4_9PROT</name>
<feature type="domain" description="Histidine kinase" evidence="16">
    <location>
        <begin position="518"/>
        <end position="739"/>
    </location>
</feature>
<keyword evidence="13 15" id="KW-0472">Membrane</keyword>
<evidence type="ECO:0000256" key="5">
    <source>
        <dbReference type="ARBA" id="ARBA00022553"/>
    </source>
</evidence>
<dbReference type="InterPro" id="IPR035965">
    <property type="entry name" value="PAS-like_dom_sf"/>
</dbReference>
<dbReference type="CDD" id="cd12914">
    <property type="entry name" value="PDC1_DGC_like"/>
    <property type="match status" value="1"/>
</dbReference>
<dbReference type="InterPro" id="IPR003594">
    <property type="entry name" value="HATPase_dom"/>
</dbReference>
<dbReference type="FunFam" id="1.10.287.130:FF:000038">
    <property type="entry name" value="Sensory transduction histidine kinase"/>
    <property type="match status" value="1"/>
</dbReference>
<dbReference type="PANTHER" id="PTHR43047">
    <property type="entry name" value="TWO-COMPONENT HISTIDINE PROTEIN KINASE"/>
    <property type="match status" value="1"/>
</dbReference>
<evidence type="ECO:0000313" key="19">
    <source>
        <dbReference type="EMBL" id="OEJ69486.1"/>
    </source>
</evidence>
<keyword evidence="11 15" id="KW-1133">Transmembrane helix</keyword>
<comment type="subcellular location">
    <subcellularLocation>
        <location evidence="2">Cell membrane</location>
        <topology evidence="2">Multi-pass membrane protein</topology>
    </subcellularLocation>
</comment>
<dbReference type="EC" id="2.7.13.3" evidence="3"/>
<evidence type="ECO:0000256" key="15">
    <source>
        <dbReference type="SAM" id="Phobius"/>
    </source>
</evidence>
<evidence type="ECO:0000256" key="14">
    <source>
        <dbReference type="SAM" id="Coils"/>
    </source>
</evidence>
<evidence type="ECO:0000256" key="3">
    <source>
        <dbReference type="ARBA" id="ARBA00012438"/>
    </source>
</evidence>
<evidence type="ECO:0000256" key="1">
    <source>
        <dbReference type="ARBA" id="ARBA00000085"/>
    </source>
</evidence>
<evidence type="ECO:0000256" key="9">
    <source>
        <dbReference type="ARBA" id="ARBA00022777"/>
    </source>
</evidence>
<dbReference type="InterPro" id="IPR003661">
    <property type="entry name" value="HisK_dim/P_dom"/>
</dbReference>
<dbReference type="GO" id="GO:0009927">
    <property type="term" value="F:histidine phosphotransfer kinase activity"/>
    <property type="evidence" value="ECO:0007669"/>
    <property type="project" value="TreeGrafter"/>
</dbReference>